<feature type="transmembrane region" description="Helical" evidence="1">
    <location>
        <begin position="348"/>
        <end position="367"/>
    </location>
</feature>
<dbReference type="NCBIfam" id="TIGR04370">
    <property type="entry name" value="glyco_rpt_poly"/>
    <property type="match status" value="1"/>
</dbReference>
<feature type="transmembrane region" description="Helical" evidence="1">
    <location>
        <begin position="56"/>
        <end position="78"/>
    </location>
</feature>
<dbReference type="RefSeq" id="WP_004369947.1">
    <property type="nucleotide sequence ID" value="NZ_GL833119.1"/>
</dbReference>
<name>E7RRH3_9BACT</name>
<dbReference type="eggNOG" id="ENOG5032WFR">
    <property type="taxonomic scope" value="Bacteria"/>
</dbReference>
<proteinExistence type="predicted"/>
<organism evidence="2 3">
    <name type="scientific">Hoylesella oralis ATCC 33269</name>
    <dbReference type="NCBI Taxonomy" id="873533"/>
    <lineage>
        <taxon>Bacteria</taxon>
        <taxon>Pseudomonadati</taxon>
        <taxon>Bacteroidota</taxon>
        <taxon>Bacteroidia</taxon>
        <taxon>Bacteroidales</taxon>
        <taxon>Prevotellaceae</taxon>
        <taxon>Hoylesella</taxon>
    </lineage>
</organism>
<dbReference type="STRING" id="28134.SAMN05444288_1413"/>
<dbReference type="HOGENOM" id="CLU_686703_0_0_10"/>
<dbReference type="AlphaFoldDB" id="E7RRH3"/>
<feature type="transmembrane region" description="Helical" evidence="1">
    <location>
        <begin position="373"/>
        <end position="396"/>
    </location>
</feature>
<keyword evidence="1" id="KW-0812">Transmembrane</keyword>
<evidence type="ECO:0000313" key="2">
    <source>
        <dbReference type="EMBL" id="EFZ36861.1"/>
    </source>
</evidence>
<evidence type="ECO:0000313" key="3">
    <source>
        <dbReference type="Proteomes" id="UP000005580"/>
    </source>
</evidence>
<comment type="caution">
    <text evidence="2">The sequence shown here is derived from an EMBL/GenBank/DDBJ whole genome shotgun (WGS) entry which is preliminary data.</text>
</comment>
<sequence length="401" mass="47033">MDWIIIIFLVFLLVLFHYFKIGDYFSPWFITTLVWFGIMSMFQFENGLLYPIGKHFYTCLLIWVPIFCFSSITTYVLLPTQYRKKASKIGTIDINYTLFYILFFLTLIATPLYLYQILKVVTMFDSTDLLYNLRILATSQEYDFGIIKYTYILNQALFVIALWKYPRIPLWQITLILIAYLMGQFALMEKNGIFMLVISTLFILFEKKIIKPRSIITTLGAIVILFFLINFSKEIKSDVTVESMSFIDFIGVYILSPAVAFEYVTEDLSNQFGAHTFEYFYGILHNLDIGNFIVYQRLQEWVWVPLPTNVYTIFMPFYEDFGYIGIAYFGITYGTMFGYIYHKFKSGSFIAGCIYAFIVKVLFVQFYHEDFIMSIATFVQYTLLIIIISQTTITLLPKSPS</sequence>
<feature type="transmembrane region" description="Helical" evidence="1">
    <location>
        <begin position="215"/>
        <end position="232"/>
    </location>
</feature>
<keyword evidence="1" id="KW-1133">Transmembrane helix</keyword>
<feature type="transmembrane region" description="Helical" evidence="1">
    <location>
        <begin position="169"/>
        <end position="187"/>
    </location>
</feature>
<feature type="transmembrane region" description="Helical" evidence="1">
    <location>
        <begin position="98"/>
        <end position="121"/>
    </location>
</feature>
<dbReference type="EMBL" id="AEPE02000005">
    <property type="protein sequence ID" value="EFZ36861.1"/>
    <property type="molecule type" value="Genomic_DNA"/>
</dbReference>
<feature type="transmembrane region" description="Helical" evidence="1">
    <location>
        <begin position="142"/>
        <end position="163"/>
    </location>
</feature>
<feature type="transmembrane region" description="Helical" evidence="1">
    <location>
        <begin position="5"/>
        <end position="21"/>
    </location>
</feature>
<protein>
    <recommendedName>
        <fullName evidence="4">Oligosaccharide repeat unit polymerase</fullName>
    </recommendedName>
</protein>
<gene>
    <name evidence="2" type="ORF">HMPREF0663_11774</name>
</gene>
<feature type="transmembrane region" description="Helical" evidence="1">
    <location>
        <begin position="321"/>
        <end position="341"/>
    </location>
</feature>
<keyword evidence="3" id="KW-1185">Reference proteome</keyword>
<feature type="transmembrane region" description="Helical" evidence="1">
    <location>
        <begin position="27"/>
        <end position="44"/>
    </location>
</feature>
<evidence type="ECO:0000256" key="1">
    <source>
        <dbReference type="SAM" id="Phobius"/>
    </source>
</evidence>
<feature type="transmembrane region" description="Helical" evidence="1">
    <location>
        <begin position="244"/>
        <end position="264"/>
    </location>
</feature>
<accession>E7RRH3</accession>
<reference evidence="2" key="1">
    <citation type="submission" date="2011-01" db="EMBL/GenBank/DDBJ databases">
        <authorList>
            <person name="Muzny D."/>
            <person name="Qin X."/>
            <person name="Buhay C."/>
            <person name="Dugan-Rocha S."/>
            <person name="Ding Y."/>
            <person name="Chen G."/>
            <person name="Hawes A."/>
            <person name="Holder M."/>
            <person name="Jhangiani S."/>
            <person name="Johnson A."/>
            <person name="Khan Z."/>
            <person name="Li Z."/>
            <person name="Liu W."/>
            <person name="Liu X."/>
            <person name="Perez L."/>
            <person name="Shen H."/>
            <person name="Wang Q."/>
            <person name="Watt J."/>
            <person name="Xi L."/>
            <person name="Xin Y."/>
            <person name="Zhou J."/>
            <person name="Deng J."/>
            <person name="Jiang H."/>
            <person name="Liu Y."/>
            <person name="Qu J."/>
            <person name="Song X.-Z."/>
            <person name="Zhang L."/>
            <person name="Villasana D."/>
            <person name="Johnson A."/>
            <person name="Liu J."/>
            <person name="Liyanage D."/>
            <person name="Lorensuhewa L."/>
            <person name="Robinson T."/>
            <person name="Song A."/>
            <person name="Song B.-B."/>
            <person name="Dinh H."/>
            <person name="Thornton R."/>
            <person name="Coyle M."/>
            <person name="Francisco L."/>
            <person name="Jackson L."/>
            <person name="Javaid M."/>
            <person name="Korchina V."/>
            <person name="Kovar C."/>
            <person name="Mata R."/>
            <person name="Mathew T."/>
            <person name="Ngo R."/>
            <person name="Nguyen L."/>
            <person name="Nguyen N."/>
            <person name="Okwuonu G."/>
            <person name="Ongeri F."/>
            <person name="Pham C."/>
            <person name="Simmons D."/>
            <person name="Wilczek-Boney K."/>
            <person name="Hale W."/>
            <person name="Jakkamsetti A."/>
            <person name="Pham P."/>
            <person name="Ruth R."/>
            <person name="San Lucas F."/>
            <person name="Warren J."/>
            <person name="Zhang J."/>
            <person name="Zhao Z."/>
            <person name="Zhou C."/>
            <person name="Zhu D."/>
            <person name="Lee S."/>
            <person name="Bess C."/>
            <person name="Blankenburg K."/>
            <person name="Forbes L."/>
            <person name="Fu Q."/>
            <person name="Gubbala S."/>
            <person name="Hirani K."/>
            <person name="Jayaseelan J.C."/>
            <person name="Lara F."/>
            <person name="Munidasa M."/>
            <person name="Palculict T."/>
            <person name="Patil S."/>
            <person name="Pu L.-L."/>
            <person name="Saada N."/>
            <person name="Tang L."/>
            <person name="Weissenberger G."/>
            <person name="Zhu Y."/>
            <person name="Hemphill L."/>
            <person name="Shang Y."/>
            <person name="Youmans B."/>
            <person name="Ayvaz T."/>
            <person name="Ross M."/>
            <person name="Santibanez J."/>
            <person name="Aqrawi P."/>
            <person name="Gross S."/>
            <person name="Joshi V."/>
            <person name="Fowler G."/>
            <person name="Nazareth L."/>
            <person name="Reid J."/>
            <person name="Worley K."/>
            <person name="Petrosino J."/>
            <person name="Highlander S."/>
            <person name="Gibbs R."/>
        </authorList>
    </citation>
    <scope>NUCLEOTIDE SEQUENCE [LARGE SCALE GENOMIC DNA]</scope>
    <source>
        <strain evidence="2">ATCC 33269</strain>
    </source>
</reference>
<dbReference type="Proteomes" id="UP000005580">
    <property type="component" value="Unassembled WGS sequence"/>
</dbReference>
<keyword evidence="1" id="KW-0472">Membrane</keyword>
<evidence type="ECO:0008006" key="4">
    <source>
        <dbReference type="Google" id="ProtNLM"/>
    </source>
</evidence>